<feature type="region of interest" description="Disordered" evidence="1">
    <location>
        <begin position="975"/>
        <end position="1059"/>
    </location>
</feature>
<sequence length="1059" mass="118674">MARKQDYYTIMYGLEELDLKMNAVPSDLVLIGEHAFPLLMNPRGQVLMAASHYGRGRVVVLGHEQYLTSFPGLIKNALKWLMPSTDDDGIVGIQKSLRSVAANLNDCPIKTELGDFRSGLAVYITDAYSVENCAKDLIAFIKAGGGLIMAGQAWHWAGTHPQENTLKNFPGNKVCSVAGIYFSKRYGEVGIFPVPKQIPYSWLALSIGKDFKDDLQILLEGVSEFDVQGASIASEVMVHGPLAFPIALTPAGKAFIAGAYYGQGRVILLSHECYVARNSLSTFLINAIKWLDEDRKGVIGILPSLKAAHTVLSKSGLDCQLTGFRKDLSVYVCTSYSDAQCAEIQEFVAEGGGLMIGGHAWYYAQTHRGHNVMTDYPGNHILNKMGLSLLGNTLTGGLYKAPEIEQNCKEGYHFCNMLHRFAEHVYLGKELTNHEQSWLKQLGNDCASYLQMRCHDSAAYISMAAILSDIVKKFGVPQVCSNCPVKSAKDRLMLHIGSEVYKVSHDPDALLPYIIKDRPKFPTVSNARVRISAKTEGPHKSVQQVENFCSDIYYDIEKSPKQKEIFSEFQSLLHLPSKSLIRPISNRFLQMLEVCTRLNELMDVLVVHYYYVLDPNEEHKYRRLLNEVLTRYALTVEEKTRVEILQQEQATTSRMGTQANLDRKARISVLFTEFDRFKVMVDMFRGVLSTFQGFLKKMQHEKTMAHLLHVEMVALVRELLSKFMKPEAIPLSAEDIIKVDVQSKDLQLSDKRLSVGRYCYSALNKARVERKIWVRNIYNSLREGYMKSSEFLLKNLPLDNKIITSLSALTPSLIQDDSICGAFITLGEALPEEIGQLEEEIRVYQIEVDLVTCAQNYIEEEGRVDVDWWSRVVSMKNPERGVRFPILGQLVKVLLSIFTGPLVEGSFNLMDDILEADRCSMNVETYESLAIVKSTIKAREWTASTMTIDQPLRWSCLSSYQTYQKHLQKKKEAQQAQKKKRVSKAERIRPSQMANKLIRKARNIAGSAKASSRRDKHSSSSTGPSRPSSTSSGPSRPSPTSTGPARPLASSTGPSRPST</sequence>
<dbReference type="GO" id="GO:0005886">
    <property type="term" value="C:plasma membrane"/>
    <property type="evidence" value="ECO:0007669"/>
    <property type="project" value="TreeGrafter"/>
</dbReference>
<proteinExistence type="predicted"/>
<dbReference type="Proteomes" id="UP000290572">
    <property type="component" value="Unassembled WGS sequence"/>
</dbReference>
<feature type="compositionally biased region" description="Low complexity" evidence="1">
    <location>
        <begin position="1019"/>
        <end position="1044"/>
    </location>
</feature>
<evidence type="ECO:0000313" key="2">
    <source>
        <dbReference type="EMBL" id="RXN36935.1"/>
    </source>
</evidence>
<protein>
    <submittedName>
        <fullName evidence="2">TRPM8 channel-associated factor-like protein</fullName>
    </submittedName>
</protein>
<dbReference type="AlphaFoldDB" id="A0A498NYC8"/>
<organism evidence="2 3">
    <name type="scientific">Labeo rohita</name>
    <name type="common">Indian major carp</name>
    <name type="synonym">Cyprinus rohita</name>
    <dbReference type="NCBI Taxonomy" id="84645"/>
    <lineage>
        <taxon>Eukaryota</taxon>
        <taxon>Metazoa</taxon>
        <taxon>Chordata</taxon>
        <taxon>Craniata</taxon>
        <taxon>Vertebrata</taxon>
        <taxon>Euteleostomi</taxon>
        <taxon>Actinopterygii</taxon>
        <taxon>Neopterygii</taxon>
        <taxon>Teleostei</taxon>
        <taxon>Ostariophysi</taxon>
        <taxon>Cypriniformes</taxon>
        <taxon>Cyprinidae</taxon>
        <taxon>Labeoninae</taxon>
        <taxon>Labeonini</taxon>
        <taxon>Labeo</taxon>
    </lineage>
</organism>
<comment type="caution">
    <text evidence="2">The sequence shown here is derived from an EMBL/GenBank/DDBJ whole genome shotgun (WGS) entry which is preliminary data.</text>
</comment>
<dbReference type="GO" id="GO:0044325">
    <property type="term" value="F:transmembrane transporter binding"/>
    <property type="evidence" value="ECO:0007669"/>
    <property type="project" value="TreeGrafter"/>
</dbReference>
<dbReference type="GO" id="GO:0090314">
    <property type="term" value="P:positive regulation of protein targeting to membrane"/>
    <property type="evidence" value="ECO:0007669"/>
    <property type="project" value="TreeGrafter"/>
</dbReference>
<dbReference type="SUPFAM" id="SSF52317">
    <property type="entry name" value="Class I glutamine amidotransferase-like"/>
    <property type="match status" value="1"/>
</dbReference>
<reference evidence="2 3" key="1">
    <citation type="submission" date="2018-03" db="EMBL/GenBank/DDBJ databases">
        <title>Draft genome sequence of Rohu Carp (Labeo rohita).</title>
        <authorList>
            <person name="Das P."/>
            <person name="Kushwaha B."/>
            <person name="Joshi C.G."/>
            <person name="Kumar D."/>
            <person name="Nagpure N.S."/>
            <person name="Sahoo L."/>
            <person name="Das S.P."/>
            <person name="Bit A."/>
            <person name="Patnaik S."/>
            <person name="Meher P.K."/>
            <person name="Jayasankar P."/>
            <person name="Koringa P.G."/>
            <person name="Patel N.V."/>
            <person name="Hinsu A.T."/>
            <person name="Kumar R."/>
            <person name="Pandey M."/>
            <person name="Agarwal S."/>
            <person name="Srivastava S."/>
            <person name="Singh M."/>
            <person name="Iquebal M.A."/>
            <person name="Jaiswal S."/>
            <person name="Angadi U.B."/>
            <person name="Kumar N."/>
            <person name="Raza M."/>
            <person name="Shah T.M."/>
            <person name="Rai A."/>
            <person name="Jena J.K."/>
        </authorList>
    </citation>
    <scope>NUCLEOTIDE SEQUENCE [LARGE SCALE GENOMIC DNA]</scope>
    <source>
        <strain evidence="2">DASCIFA01</strain>
        <tissue evidence="2">Testis</tissue>
    </source>
</reference>
<feature type="compositionally biased region" description="Polar residues" evidence="1">
    <location>
        <begin position="1049"/>
        <end position="1059"/>
    </location>
</feature>
<accession>A0A498NYC8</accession>
<evidence type="ECO:0000313" key="3">
    <source>
        <dbReference type="Proteomes" id="UP000290572"/>
    </source>
</evidence>
<name>A0A498NYC8_LABRO</name>
<gene>
    <name evidence="2" type="ORF">ROHU_002503</name>
</gene>
<keyword evidence="3" id="KW-1185">Reference proteome</keyword>
<dbReference type="PANTHER" id="PTHR15730">
    <property type="entry name" value="EXPERIMENTAL AUTOIMMUNE PROSTATITIS ANTIGEN 2-RELATED"/>
    <property type="match status" value="1"/>
</dbReference>
<dbReference type="PANTHER" id="PTHR15730:SF5">
    <property type="entry name" value="SI:CH211-210B2.2-RELATED"/>
    <property type="match status" value="1"/>
</dbReference>
<dbReference type="InterPro" id="IPR029062">
    <property type="entry name" value="Class_I_gatase-like"/>
</dbReference>
<evidence type="ECO:0000256" key="1">
    <source>
        <dbReference type="SAM" id="MobiDB-lite"/>
    </source>
</evidence>
<dbReference type="InterPro" id="IPR051244">
    <property type="entry name" value="TCAF"/>
</dbReference>
<dbReference type="EMBL" id="QBIY01006747">
    <property type="protein sequence ID" value="RXN36935.1"/>
    <property type="molecule type" value="Genomic_DNA"/>
</dbReference>